<sequence length="445" mass="47642">MTHKGFDQSNAWQARLHDAVPGGAHTYARGADQYPLGMAPVLTHGLGARVWDVDDNTYVEYGMGLRAITLGHAYAPVVAAVRETLDRGVSFSRPTVFEAEAAEDFLRTVPTAEMVKFAKNGSDVTTAALRLARAVTGRPKVAACRQPFFSTDDWFIGTTEMNAGIPKTATDDVIRFDYNDLDSLTKLFEGHPGQIACVIMEAASAAAEPEPGFLDSVRTLCTQHGALLVFDEIITGFRWSRAGAQAVYGVTPDLSCWGKAMGNGFAIAALAGRRDYMERGGLRTEDPRTFLLSTTNGPEAVGLAAFRAVVQAYRDDAPIRAMEAAGRDLAAGVAEVTTELGVSEHIRTIGRPSCLTFTSLDPEGNPSQAYRALLLQELLRRGVLGQSFVISAAHTPVDIEVTVDAVRGAADVYRRALEAGTTDGFLLGPPVAPALRSLAAPRRIS</sequence>
<dbReference type="SUPFAM" id="SSF53383">
    <property type="entry name" value="PLP-dependent transferases"/>
    <property type="match status" value="1"/>
</dbReference>
<evidence type="ECO:0000256" key="3">
    <source>
        <dbReference type="RuleBase" id="RU003560"/>
    </source>
</evidence>
<dbReference type="GO" id="GO:0030170">
    <property type="term" value="F:pyridoxal phosphate binding"/>
    <property type="evidence" value="ECO:0007669"/>
    <property type="project" value="InterPro"/>
</dbReference>
<comment type="cofactor">
    <cofactor evidence="1">
        <name>pyridoxal 5'-phosphate</name>
        <dbReference type="ChEBI" id="CHEBI:597326"/>
    </cofactor>
</comment>
<protein>
    <submittedName>
        <fullName evidence="4">Glutamate-1-semialdehyde 2,1-aminomutase</fullName>
    </submittedName>
</protein>
<evidence type="ECO:0000256" key="1">
    <source>
        <dbReference type="ARBA" id="ARBA00001933"/>
    </source>
</evidence>
<dbReference type="GeneID" id="57169378"/>
<dbReference type="OrthoDB" id="9801052at2"/>
<name>A0A1S1L5S5_9MYCO</name>
<dbReference type="PANTHER" id="PTHR43713:SF3">
    <property type="entry name" value="GLUTAMATE-1-SEMIALDEHYDE 2,1-AMINOMUTASE 1, CHLOROPLASTIC-RELATED"/>
    <property type="match status" value="1"/>
</dbReference>
<accession>A0A1S1L5S5</accession>
<dbReference type="InterPro" id="IPR015422">
    <property type="entry name" value="PyrdxlP-dep_Trfase_small"/>
</dbReference>
<evidence type="ECO:0000313" key="4">
    <source>
        <dbReference type="EMBL" id="OHU19050.1"/>
    </source>
</evidence>
<evidence type="ECO:0000256" key="2">
    <source>
        <dbReference type="ARBA" id="ARBA00022898"/>
    </source>
</evidence>
<dbReference type="InterPro" id="IPR005814">
    <property type="entry name" value="Aminotrans_3"/>
</dbReference>
<dbReference type="PANTHER" id="PTHR43713">
    <property type="entry name" value="GLUTAMATE-1-SEMIALDEHYDE 2,1-AMINOMUTASE"/>
    <property type="match status" value="1"/>
</dbReference>
<comment type="caution">
    <text evidence="4">The sequence shown here is derived from an EMBL/GenBank/DDBJ whole genome shotgun (WGS) entry which is preliminary data.</text>
</comment>
<dbReference type="STRING" id="948102.BKG76_21380"/>
<dbReference type="AlphaFoldDB" id="A0A1S1L5S5"/>
<comment type="similarity">
    <text evidence="3">Belongs to the class-III pyridoxal-phosphate-dependent aminotransferase family.</text>
</comment>
<dbReference type="RefSeq" id="WP_070939701.1">
    <property type="nucleotide sequence ID" value="NZ_MLIK01000024.1"/>
</dbReference>
<dbReference type="Gene3D" id="3.40.640.10">
    <property type="entry name" value="Type I PLP-dependent aspartate aminotransferase-like (Major domain)"/>
    <property type="match status" value="1"/>
</dbReference>
<dbReference type="Pfam" id="PF00202">
    <property type="entry name" value="Aminotran_3"/>
    <property type="match status" value="1"/>
</dbReference>
<dbReference type="InterPro" id="IPR015424">
    <property type="entry name" value="PyrdxlP-dep_Trfase"/>
</dbReference>
<dbReference type="InterPro" id="IPR015421">
    <property type="entry name" value="PyrdxlP-dep_Trfase_major"/>
</dbReference>
<evidence type="ECO:0000313" key="5">
    <source>
        <dbReference type="Proteomes" id="UP000179616"/>
    </source>
</evidence>
<dbReference type="GO" id="GO:0008483">
    <property type="term" value="F:transaminase activity"/>
    <property type="evidence" value="ECO:0007669"/>
    <property type="project" value="InterPro"/>
</dbReference>
<proteinExistence type="inferred from homology"/>
<gene>
    <name evidence="4" type="ORF">BKG76_21380</name>
</gene>
<dbReference type="NCBIfam" id="NF004856">
    <property type="entry name" value="PRK06209.1"/>
    <property type="match status" value="1"/>
</dbReference>
<dbReference type="InterPro" id="IPR049704">
    <property type="entry name" value="Aminotrans_3_PPA_site"/>
</dbReference>
<reference evidence="4 5" key="1">
    <citation type="submission" date="2016-10" db="EMBL/GenBank/DDBJ databases">
        <title>Evaluation of Human, Veterinary and Environmental Mycobacterium chelonae Isolates by Core Genome Phylogenomic Analysis, Targeted Gene Comparison, and Anti-microbial Susceptibility Patterns: A Tale of Mistaken Identities.</title>
        <authorList>
            <person name="Fogelson S.B."/>
            <person name="Camus A.C."/>
            <person name="Lorenz W."/>
            <person name="Vasireddy R."/>
            <person name="Vasireddy S."/>
            <person name="Smith T."/>
            <person name="Brown-Elliott B.A."/>
            <person name="Wallace R.J.Jr."/>
            <person name="Hasan N.A."/>
            <person name="Reischl U."/>
            <person name="Sanchez S."/>
        </authorList>
    </citation>
    <scope>NUCLEOTIDE SEQUENCE [LARGE SCALE GENOMIC DNA]</scope>
    <source>
        <strain evidence="4 5">1559</strain>
    </source>
</reference>
<organism evidence="4 5">
    <name type="scientific">Mycobacteroides franklinii</name>
    <dbReference type="NCBI Taxonomy" id="948102"/>
    <lineage>
        <taxon>Bacteria</taxon>
        <taxon>Bacillati</taxon>
        <taxon>Actinomycetota</taxon>
        <taxon>Actinomycetes</taxon>
        <taxon>Mycobacteriales</taxon>
        <taxon>Mycobacteriaceae</taxon>
        <taxon>Mycobacteroides</taxon>
    </lineage>
</organism>
<dbReference type="EMBL" id="MLIK01000024">
    <property type="protein sequence ID" value="OHU19050.1"/>
    <property type="molecule type" value="Genomic_DNA"/>
</dbReference>
<dbReference type="Gene3D" id="3.90.1150.10">
    <property type="entry name" value="Aspartate Aminotransferase, domain 1"/>
    <property type="match status" value="1"/>
</dbReference>
<keyword evidence="2 3" id="KW-0663">Pyridoxal phosphate</keyword>
<dbReference type="PROSITE" id="PS00600">
    <property type="entry name" value="AA_TRANSFER_CLASS_3"/>
    <property type="match status" value="1"/>
</dbReference>
<dbReference type="Proteomes" id="UP000179616">
    <property type="component" value="Unassembled WGS sequence"/>
</dbReference>